<dbReference type="GO" id="GO:0003677">
    <property type="term" value="F:DNA binding"/>
    <property type="evidence" value="ECO:0007669"/>
    <property type="project" value="UniProtKB-KW"/>
</dbReference>
<keyword evidence="4" id="KW-1185">Reference proteome</keyword>
<evidence type="ECO:0000259" key="2">
    <source>
        <dbReference type="SMART" id="SM00382"/>
    </source>
</evidence>
<dbReference type="EMBL" id="CP036316">
    <property type="protein sequence ID" value="QDT63550.1"/>
    <property type="molecule type" value="Genomic_DNA"/>
</dbReference>
<dbReference type="SMART" id="SM00382">
    <property type="entry name" value="AAA"/>
    <property type="match status" value="1"/>
</dbReference>
<dbReference type="RefSeq" id="WP_231734158.1">
    <property type="nucleotide sequence ID" value="NZ_CP036316.1"/>
</dbReference>
<dbReference type="InterPro" id="IPR027417">
    <property type="entry name" value="P-loop_NTPase"/>
</dbReference>
<gene>
    <name evidence="3" type="ORF">V22_07730</name>
</gene>
<feature type="domain" description="AAA+ ATPase" evidence="2">
    <location>
        <begin position="241"/>
        <end position="431"/>
    </location>
</feature>
<keyword evidence="1" id="KW-0238">DNA-binding</keyword>
<dbReference type="InterPro" id="IPR036390">
    <property type="entry name" value="WH_DNA-bd_sf"/>
</dbReference>
<name>A0A517T5A2_9PLAN</name>
<protein>
    <recommendedName>
        <fullName evidence="2">AAA+ ATPase domain-containing protein</fullName>
    </recommendedName>
</protein>
<dbReference type="Gene3D" id="3.40.50.300">
    <property type="entry name" value="P-loop containing nucleotide triphosphate hydrolases"/>
    <property type="match status" value="1"/>
</dbReference>
<dbReference type="SUPFAM" id="SSF46785">
    <property type="entry name" value="Winged helix' DNA-binding domain"/>
    <property type="match status" value="1"/>
</dbReference>
<proteinExistence type="predicted"/>
<reference evidence="3 4" key="1">
    <citation type="submission" date="2019-02" db="EMBL/GenBank/DDBJ databases">
        <title>Deep-cultivation of Planctomycetes and their phenomic and genomic characterization uncovers novel biology.</title>
        <authorList>
            <person name="Wiegand S."/>
            <person name="Jogler M."/>
            <person name="Boedeker C."/>
            <person name="Pinto D."/>
            <person name="Vollmers J."/>
            <person name="Rivas-Marin E."/>
            <person name="Kohn T."/>
            <person name="Peeters S.H."/>
            <person name="Heuer A."/>
            <person name="Rast P."/>
            <person name="Oberbeckmann S."/>
            <person name="Bunk B."/>
            <person name="Jeske O."/>
            <person name="Meyerdierks A."/>
            <person name="Storesund J.E."/>
            <person name="Kallscheuer N."/>
            <person name="Luecker S."/>
            <person name="Lage O.M."/>
            <person name="Pohl T."/>
            <person name="Merkel B.J."/>
            <person name="Hornburger P."/>
            <person name="Mueller R.-W."/>
            <person name="Bruemmer F."/>
            <person name="Labrenz M."/>
            <person name="Spormann A.M."/>
            <person name="Op den Camp H."/>
            <person name="Overmann J."/>
            <person name="Amann R."/>
            <person name="Jetten M.S.M."/>
            <person name="Mascher T."/>
            <person name="Medema M.H."/>
            <person name="Devos D.P."/>
            <person name="Kaster A.-K."/>
            <person name="Ovreas L."/>
            <person name="Rohde M."/>
            <person name="Galperin M.Y."/>
            <person name="Jogler C."/>
        </authorList>
    </citation>
    <scope>NUCLEOTIDE SEQUENCE [LARGE SCALE GENOMIC DNA]</scope>
    <source>
        <strain evidence="3 4">V22</strain>
    </source>
</reference>
<organism evidence="3 4">
    <name type="scientific">Calycomorphotria hydatis</name>
    <dbReference type="NCBI Taxonomy" id="2528027"/>
    <lineage>
        <taxon>Bacteria</taxon>
        <taxon>Pseudomonadati</taxon>
        <taxon>Planctomycetota</taxon>
        <taxon>Planctomycetia</taxon>
        <taxon>Planctomycetales</taxon>
        <taxon>Planctomycetaceae</taxon>
        <taxon>Calycomorphotria</taxon>
    </lineage>
</organism>
<evidence type="ECO:0000256" key="1">
    <source>
        <dbReference type="ARBA" id="ARBA00023125"/>
    </source>
</evidence>
<sequence>MSDPASKLSPAEFLAELKNQSGTDHLSDEDLIGALDELDLDLDDFEQVLEDGGALANGHGEIIKPKGAETNARLSELFDRVHNLLGPKEEGEEAFRPTIPERFEETGLTHEEVERLILKYLLSVGAATGRGICTQIKLPFALIDPLLKQFKHEQLLAFRGTAEMSDYEYQITDYGRERARRYSEECTYFGAAPVPLTDYLEAMERQSIAKQEVTEDDLLRAFSDLIMNTRMLERLGPAINSGRGMFLFGEPGNGKTSIAERITKCFGSTIWIPRALTIDGDIVRVYDPGVHELVEEAQEEGLFDLSGVDPRWVQIVRPTVIAGGELTMKELEVCQNLQTKICEAPLQLKSNCGTLVIDDFGRQTMPVDVLLNRWIVPLEKRYDFLNLPSGKKVQVPFDQLIIFSTNLEPRDLVDGAFLRRIPYKIEVTDPSRDEFMALMELFAPKMGFCFDNEDREAVDYLINHHFENCGRPFRACQPRDLLLQVRNFCVYRRLPKKLSPEGFDFAVENYFSVM</sequence>
<accession>A0A517T5A2</accession>
<dbReference type="Proteomes" id="UP000319976">
    <property type="component" value="Chromosome"/>
</dbReference>
<dbReference type="InterPro" id="IPR003593">
    <property type="entry name" value="AAA+_ATPase"/>
</dbReference>
<evidence type="ECO:0000313" key="4">
    <source>
        <dbReference type="Proteomes" id="UP000319976"/>
    </source>
</evidence>
<dbReference type="AlphaFoldDB" id="A0A517T5A2"/>
<dbReference type="KEGG" id="chya:V22_07730"/>
<evidence type="ECO:0000313" key="3">
    <source>
        <dbReference type="EMBL" id="QDT63550.1"/>
    </source>
</evidence>
<dbReference type="SUPFAM" id="SSF52540">
    <property type="entry name" value="P-loop containing nucleoside triphosphate hydrolases"/>
    <property type="match status" value="1"/>
</dbReference>